<reference evidence="2" key="1">
    <citation type="submission" date="2015-04" db="UniProtKB">
        <authorList>
            <consortium name="EnsemblPlants"/>
        </authorList>
    </citation>
    <scope>IDENTIFICATION</scope>
    <source>
        <strain evidence="2">SL10</strain>
    </source>
</reference>
<sequence length="99" mass="10486">AGPSRAPIEPTQTHKPLRCPPLRRLSSCPPERERSKLAAQARGGGGRVCVPPDRARERRKGGVGRRSTAASRTGDAAAEDWQSSLSFVVSSTPPDGKVS</sequence>
<proteinExistence type="predicted"/>
<accession>A0A0E0IBL8</accession>
<dbReference type="AlphaFoldDB" id="A0A0E0IBL8"/>
<keyword evidence="3" id="KW-1185">Reference proteome</keyword>
<name>A0A0E0IBL8_ORYNI</name>
<protein>
    <submittedName>
        <fullName evidence="2">Uncharacterized protein</fullName>
    </submittedName>
</protein>
<dbReference type="Gramene" id="ONIVA08G14990.1">
    <property type="protein sequence ID" value="ONIVA08G14990.1"/>
    <property type="gene ID" value="ONIVA08G14990"/>
</dbReference>
<evidence type="ECO:0000313" key="2">
    <source>
        <dbReference type="EnsemblPlants" id="ONIVA08G14990.1"/>
    </source>
</evidence>
<dbReference type="HOGENOM" id="CLU_2326853_0_0_1"/>
<dbReference type="EnsemblPlants" id="ONIVA08G14990.1">
    <property type="protein sequence ID" value="ONIVA08G14990.1"/>
    <property type="gene ID" value="ONIVA08G14990"/>
</dbReference>
<organism evidence="2">
    <name type="scientific">Oryza nivara</name>
    <name type="common">Indian wild rice</name>
    <name type="synonym">Oryza sativa f. spontanea</name>
    <dbReference type="NCBI Taxonomy" id="4536"/>
    <lineage>
        <taxon>Eukaryota</taxon>
        <taxon>Viridiplantae</taxon>
        <taxon>Streptophyta</taxon>
        <taxon>Embryophyta</taxon>
        <taxon>Tracheophyta</taxon>
        <taxon>Spermatophyta</taxon>
        <taxon>Magnoliopsida</taxon>
        <taxon>Liliopsida</taxon>
        <taxon>Poales</taxon>
        <taxon>Poaceae</taxon>
        <taxon>BOP clade</taxon>
        <taxon>Oryzoideae</taxon>
        <taxon>Oryzeae</taxon>
        <taxon>Oryzinae</taxon>
        <taxon>Oryza</taxon>
    </lineage>
</organism>
<reference evidence="2" key="2">
    <citation type="submission" date="2018-04" db="EMBL/GenBank/DDBJ databases">
        <title>OnivRS2 (Oryza nivara Reference Sequence Version 2).</title>
        <authorList>
            <person name="Zhang J."/>
            <person name="Kudrna D."/>
            <person name="Lee S."/>
            <person name="Talag J."/>
            <person name="Rajasekar S."/>
            <person name="Welchert J."/>
            <person name="Hsing Y.-I."/>
            <person name="Wing R.A."/>
        </authorList>
    </citation>
    <scope>NUCLEOTIDE SEQUENCE [LARGE SCALE GENOMIC DNA]</scope>
    <source>
        <strain evidence="2">SL10</strain>
    </source>
</reference>
<feature type="compositionally biased region" description="Polar residues" evidence="1">
    <location>
        <begin position="81"/>
        <end position="93"/>
    </location>
</feature>
<feature type="region of interest" description="Disordered" evidence="1">
    <location>
        <begin position="1"/>
        <end position="99"/>
    </location>
</feature>
<evidence type="ECO:0000313" key="3">
    <source>
        <dbReference type="Proteomes" id="UP000006591"/>
    </source>
</evidence>
<evidence type="ECO:0000256" key="1">
    <source>
        <dbReference type="SAM" id="MobiDB-lite"/>
    </source>
</evidence>
<dbReference type="Proteomes" id="UP000006591">
    <property type="component" value="Chromosome 8"/>
</dbReference>